<accession>A0A1M6QP62</accession>
<keyword evidence="2" id="KW-1185">Reference proteome</keyword>
<dbReference type="AlphaFoldDB" id="A0A1M6QP62"/>
<organism evidence="1 2">
    <name type="scientific">Rhodothermus profundi</name>
    <dbReference type="NCBI Taxonomy" id="633813"/>
    <lineage>
        <taxon>Bacteria</taxon>
        <taxon>Pseudomonadati</taxon>
        <taxon>Rhodothermota</taxon>
        <taxon>Rhodothermia</taxon>
        <taxon>Rhodothermales</taxon>
        <taxon>Rhodothermaceae</taxon>
        <taxon>Rhodothermus</taxon>
    </lineage>
</organism>
<name>A0A1M6QP62_9BACT</name>
<proteinExistence type="predicted"/>
<dbReference type="PROSITE" id="PS51257">
    <property type="entry name" value="PROKAR_LIPOPROTEIN"/>
    <property type="match status" value="1"/>
</dbReference>
<gene>
    <name evidence="1" type="ORF">SAMN04488087_0706</name>
</gene>
<evidence type="ECO:0000313" key="2">
    <source>
        <dbReference type="Proteomes" id="UP000185812"/>
    </source>
</evidence>
<dbReference type="Proteomes" id="UP000185812">
    <property type="component" value="Unassembled WGS sequence"/>
</dbReference>
<dbReference type="OrthoDB" id="9944977at2"/>
<dbReference type="EMBL" id="FRAU01000001">
    <property type="protein sequence ID" value="SHK22006.1"/>
    <property type="molecule type" value="Genomic_DNA"/>
</dbReference>
<protein>
    <submittedName>
        <fullName evidence="1">Uncharacterized protein</fullName>
    </submittedName>
</protein>
<reference evidence="2" key="1">
    <citation type="submission" date="2016-11" db="EMBL/GenBank/DDBJ databases">
        <authorList>
            <person name="Varghese N."/>
            <person name="Submissions S."/>
        </authorList>
    </citation>
    <scope>NUCLEOTIDE SEQUENCE [LARGE SCALE GENOMIC DNA]</scope>
    <source>
        <strain evidence="2">DSM 22212</strain>
    </source>
</reference>
<sequence length="146" mass="16354">MNRLLRIALPTGVGLLLIAGCALIEPSTPVEKPASECDEQPPRINWNRFFTDTSLLPGTWQWVKTTVYFTTRGGPSVQTPCSAGYTETLRIRPGGIVEVYRNDTLVYRLSLQDFLDSYLVWGVNKDSLILSSVPVDGPEYIYVRTQ</sequence>
<evidence type="ECO:0000313" key="1">
    <source>
        <dbReference type="EMBL" id="SHK22006.1"/>
    </source>
</evidence>
<dbReference type="RefSeq" id="WP_072714542.1">
    <property type="nucleotide sequence ID" value="NZ_FRAU01000001.1"/>
</dbReference>